<keyword evidence="5" id="KW-0732">Signal</keyword>
<evidence type="ECO:0000256" key="5">
    <source>
        <dbReference type="ARBA" id="ARBA00022729"/>
    </source>
</evidence>
<dbReference type="GO" id="GO:0008061">
    <property type="term" value="F:chitin binding"/>
    <property type="evidence" value="ECO:0007669"/>
    <property type="project" value="InterPro"/>
</dbReference>
<dbReference type="InterPro" id="IPR017853">
    <property type="entry name" value="GH"/>
</dbReference>
<organism evidence="11 12">
    <name type="scientific">Dillenia turbinata</name>
    <dbReference type="NCBI Taxonomy" id="194707"/>
    <lineage>
        <taxon>Eukaryota</taxon>
        <taxon>Viridiplantae</taxon>
        <taxon>Streptophyta</taxon>
        <taxon>Embryophyta</taxon>
        <taxon>Tracheophyta</taxon>
        <taxon>Spermatophyta</taxon>
        <taxon>Magnoliopsida</taxon>
        <taxon>eudicotyledons</taxon>
        <taxon>Gunneridae</taxon>
        <taxon>Pentapetalae</taxon>
        <taxon>Dilleniales</taxon>
        <taxon>Dilleniaceae</taxon>
        <taxon>Dillenia</taxon>
    </lineage>
</organism>
<dbReference type="Gene3D" id="3.20.20.80">
    <property type="entry name" value="Glycosidases"/>
    <property type="match status" value="1"/>
</dbReference>
<evidence type="ECO:0000313" key="12">
    <source>
        <dbReference type="Proteomes" id="UP001370490"/>
    </source>
</evidence>
<evidence type="ECO:0000259" key="10">
    <source>
        <dbReference type="PROSITE" id="PS51910"/>
    </source>
</evidence>
<evidence type="ECO:0000256" key="1">
    <source>
        <dbReference type="ARBA" id="ARBA00004371"/>
    </source>
</evidence>
<comment type="similarity">
    <text evidence="3">Belongs to the glycosyl hydrolase 18 family.</text>
</comment>
<dbReference type="InterPro" id="IPR001223">
    <property type="entry name" value="Glyco_hydro18_cat"/>
</dbReference>
<dbReference type="CDD" id="cd02876">
    <property type="entry name" value="GH18_SI-CLP"/>
    <property type="match status" value="1"/>
</dbReference>
<dbReference type="InterPro" id="IPR029070">
    <property type="entry name" value="Chitinase_insertion_sf"/>
</dbReference>
<evidence type="ECO:0000313" key="11">
    <source>
        <dbReference type="EMBL" id="KAK6920021.1"/>
    </source>
</evidence>
<dbReference type="InterPro" id="IPR011583">
    <property type="entry name" value="Chitinase_II/V-like_cat"/>
</dbReference>
<evidence type="ECO:0000256" key="3">
    <source>
        <dbReference type="ARBA" id="ARBA00009336"/>
    </source>
</evidence>
<evidence type="ECO:0000256" key="6">
    <source>
        <dbReference type="ARBA" id="ARBA00023228"/>
    </source>
</evidence>
<protein>
    <recommendedName>
        <fullName evidence="7">Chitinase domain-containing protein 1</fullName>
    </recommendedName>
</protein>
<comment type="subcellular location">
    <subcellularLocation>
        <location evidence="1">Lysosome</location>
    </subcellularLocation>
    <subcellularLocation>
        <location evidence="2">Secreted</location>
    </subcellularLocation>
</comment>
<dbReference type="AlphaFoldDB" id="A0AAN8UYI8"/>
<dbReference type="SUPFAM" id="SSF51445">
    <property type="entry name" value="(Trans)glycosidases"/>
    <property type="match status" value="1"/>
</dbReference>
<evidence type="ECO:0000256" key="4">
    <source>
        <dbReference type="ARBA" id="ARBA00022525"/>
    </source>
</evidence>
<evidence type="ECO:0000256" key="7">
    <source>
        <dbReference type="ARBA" id="ARBA00040976"/>
    </source>
</evidence>
<proteinExistence type="inferred from homology"/>
<keyword evidence="9" id="KW-1133">Transmembrane helix</keyword>
<keyword evidence="9" id="KW-0472">Membrane</keyword>
<dbReference type="GO" id="GO:0005975">
    <property type="term" value="P:carbohydrate metabolic process"/>
    <property type="evidence" value="ECO:0007669"/>
    <property type="project" value="InterPro"/>
</dbReference>
<keyword evidence="11" id="KW-0378">Hydrolase</keyword>
<dbReference type="SMART" id="SM00636">
    <property type="entry name" value="Glyco_18"/>
    <property type="match status" value="1"/>
</dbReference>
<dbReference type="PANTHER" id="PTHR46066:SF2">
    <property type="entry name" value="CHITINASE DOMAIN-CONTAINING PROTEIN 1"/>
    <property type="match status" value="1"/>
</dbReference>
<dbReference type="Pfam" id="PF00704">
    <property type="entry name" value="Glyco_hydro_18"/>
    <property type="match status" value="1"/>
</dbReference>
<keyword evidence="12" id="KW-1185">Reference proteome</keyword>
<evidence type="ECO:0000256" key="8">
    <source>
        <dbReference type="SAM" id="MobiDB-lite"/>
    </source>
</evidence>
<feature type="region of interest" description="Disordered" evidence="8">
    <location>
        <begin position="1"/>
        <end position="28"/>
    </location>
</feature>
<dbReference type="Proteomes" id="UP001370490">
    <property type="component" value="Unassembled WGS sequence"/>
</dbReference>
<name>A0AAN8UYI8_9MAGN</name>
<dbReference type="EMBL" id="JBAMMX010000021">
    <property type="protein sequence ID" value="KAK6920021.1"/>
    <property type="molecule type" value="Genomic_DNA"/>
</dbReference>
<comment type="caution">
    <text evidence="11">The sequence shown here is derived from an EMBL/GenBank/DDBJ whole genome shotgun (WGS) entry which is preliminary data.</text>
</comment>
<keyword evidence="4" id="KW-0964">Secreted</keyword>
<dbReference type="GO" id="GO:0070492">
    <property type="term" value="F:oligosaccharide binding"/>
    <property type="evidence" value="ECO:0007669"/>
    <property type="project" value="TreeGrafter"/>
</dbReference>
<reference evidence="11 12" key="1">
    <citation type="submission" date="2023-12" db="EMBL/GenBank/DDBJ databases">
        <title>A high-quality genome assembly for Dillenia turbinata (Dilleniales).</title>
        <authorList>
            <person name="Chanderbali A."/>
        </authorList>
    </citation>
    <scope>NUCLEOTIDE SEQUENCE [LARGE SCALE GENOMIC DNA]</scope>
    <source>
        <strain evidence="11">LSX21</strain>
        <tissue evidence="11">Leaf</tissue>
    </source>
</reference>
<gene>
    <name evidence="11" type="ORF">RJ641_015925</name>
</gene>
<dbReference type="PANTHER" id="PTHR46066">
    <property type="entry name" value="CHITINASE DOMAIN-CONTAINING PROTEIN 1 FAMILY MEMBER"/>
    <property type="match status" value="1"/>
</dbReference>
<sequence>MGKKRDRRLTSGSGRHKGRTESPAQRQKPLHKDHRLLYLFIIFFIICSSVSVLLYRTKFISSRTANPNPKFLNLYQRGLVKDDINYQEILTEHSKVSESASLRQFPNPVLAYSTPWNNRGYYLAKSFNSKFTHLSPIWYDLKRKHNADVKWIQELRRSGDAKVLPRVALEASPKELLKKKKQREKAIDLIVAECKEMGYDGIVLESWSRWIAYGVLHNSDMRSKVLLFIREPGRALHSIQSERNAKQLLEFLYVIGRPHSAKLQADDFGPEDLQSSSDAVDGFSLMTYDFSSPHNPGPNAPLEWIKAVLQLLTMTKGNGNLAHKIFLAAVGGAIIGRDYLSLLAKHRPALQWEKRSGEHYFFYLDDENIKHAVFYPSLMSISMRLEEAKSWGAGISIWEIGQGLDNFFDLL</sequence>
<dbReference type="GO" id="GO:0005576">
    <property type="term" value="C:extracellular region"/>
    <property type="evidence" value="ECO:0007669"/>
    <property type="project" value="UniProtKB-SubCell"/>
</dbReference>
<dbReference type="GO" id="GO:0012505">
    <property type="term" value="C:endomembrane system"/>
    <property type="evidence" value="ECO:0007669"/>
    <property type="project" value="TreeGrafter"/>
</dbReference>
<keyword evidence="9" id="KW-0812">Transmembrane</keyword>
<dbReference type="FunFam" id="3.10.50.10:FF:000002">
    <property type="entry name" value="Chitinase domain-containing protein 1"/>
    <property type="match status" value="1"/>
</dbReference>
<feature type="transmembrane region" description="Helical" evidence="9">
    <location>
        <begin position="36"/>
        <end position="55"/>
    </location>
</feature>
<evidence type="ECO:0000256" key="9">
    <source>
        <dbReference type="SAM" id="Phobius"/>
    </source>
</evidence>
<dbReference type="PROSITE" id="PS51910">
    <property type="entry name" value="GH18_2"/>
    <property type="match status" value="1"/>
</dbReference>
<dbReference type="GO" id="GO:0016787">
    <property type="term" value="F:hydrolase activity"/>
    <property type="evidence" value="ECO:0007669"/>
    <property type="project" value="UniProtKB-KW"/>
</dbReference>
<keyword evidence="6" id="KW-0458">Lysosome</keyword>
<feature type="domain" description="GH18" evidence="10">
    <location>
        <begin position="107"/>
        <end position="411"/>
    </location>
</feature>
<evidence type="ECO:0000256" key="2">
    <source>
        <dbReference type="ARBA" id="ARBA00004613"/>
    </source>
</evidence>
<dbReference type="Gene3D" id="3.10.50.10">
    <property type="match status" value="1"/>
</dbReference>
<dbReference type="GO" id="GO:0005764">
    <property type="term" value="C:lysosome"/>
    <property type="evidence" value="ECO:0007669"/>
    <property type="project" value="UniProtKB-SubCell"/>
</dbReference>
<accession>A0AAN8UYI8</accession>